<reference evidence="3 4" key="1">
    <citation type="submission" date="2020-06" db="EMBL/GenBank/DDBJ databases">
        <title>Dyadobacter sandarakinus sp. nov., isolated from the soil of the Arctic Yellow River Station.</title>
        <authorList>
            <person name="Zhang Y."/>
            <person name="Peng F."/>
        </authorList>
    </citation>
    <scope>NUCLEOTIDE SEQUENCE [LARGE SCALE GENOMIC DNA]</scope>
    <source>
        <strain evidence="3 4">Q3-56</strain>
    </source>
</reference>
<dbReference type="PANTHER" id="PTHR34677:SF3">
    <property type="entry name" value="BACTERIAL IG-LIKE DOMAIN-CONTAINING PROTEIN"/>
    <property type="match status" value="1"/>
</dbReference>
<protein>
    <submittedName>
        <fullName evidence="3">T9SS type A sorting domain-containing protein</fullName>
    </submittedName>
</protein>
<dbReference type="Proteomes" id="UP000612680">
    <property type="component" value="Chromosome"/>
</dbReference>
<dbReference type="Pfam" id="PF19078">
    <property type="entry name" value="Big_12"/>
    <property type="match status" value="1"/>
</dbReference>
<evidence type="ECO:0000313" key="3">
    <source>
        <dbReference type="EMBL" id="QRR01461.1"/>
    </source>
</evidence>
<dbReference type="InterPro" id="IPR026444">
    <property type="entry name" value="Secre_tail"/>
</dbReference>
<dbReference type="PANTHER" id="PTHR34677">
    <property type="match status" value="1"/>
</dbReference>
<evidence type="ECO:0000259" key="1">
    <source>
        <dbReference type="Pfam" id="PF18962"/>
    </source>
</evidence>
<proteinExistence type="predicted"/>
<keyword evidence="4" id="KW-1185">Reference proteome</keyword>
<dbReference type="Pfam" id="PF18962">
    <property type="entry name" value="Por_Secre_tail"/>
    <property type="match status" value="1"/>
</dbReference>
<accession>A0ABX7I913</accession>
<evidence type="ECO:0000313" key="4">
    <source>
        <dbReference type="Proteomes" id="UP000612680"/>
    </source>
</evidence>
<dbReference type="RefSeq" id="WP_204663802.1">
    <property type="nucleotide sequence ID" value="NZ_CP056775.1"/>
</dbReference>
<gene>
    <name evidence="3" type="ORF">HWI92_11375</name>
</gene>
<sequence length="686" mass="72404">MKKRYFTKKLYKFLFIVPILFVGISNVKAALSAGDLAVIGMNGDTDPATSIRSFAVVALNDIAAQEVIYFTDRGWVNAFDATPGHFVGALGNPPLSATYTNEGTFQWKPSASIPKGTVIVFKIDLATRTVSGMTGGGTALPSPDLMIQPGTWINTTLSANPWPATIGDQILIYQGTIGSPSFIFAFNNLRSTATNVSNGWYVNPDNTEPTTSFPIYSELPASLPANCSLGFLTNPNTNPRYPNAKYNPGLKTSGSKADWLEDITDPTNWNNTTTANTPYNFRLGFGSGNLTEFGFPAAAPVVTASNISISGATGTNGAFRIGDVVTATWNNTANGDNNTGITEVTIDFGPFGGTSVSATNNAQTWTATYTIISGDINGVSNLNVSVTAAAGAGNSSTVSGASNETVDNQAPSVAITSSAGASGGFTYNSPIPVTITFSETVTGFDANDVLVSNGAISGFSGSGTTYTFDLIPATYGIVTVNVADNVADDPAANANTAALPFEIDYQVNLPVSLIRYTAIAEGNAAKIEWSTATETDNSHFEIEHATDAKNFTVIGLIEASGNSMVNRNYSWYDKSPANGKNYYRLVQVDYDGTTTRYGIKSLTFGASNEVLAKVYPNPAVEKVMIALPENTRIAQLLDAYGKILCNLATDANQTEITVPVDNLSPGIYLIHLITASGIQSGKFVKF</sequence>
<feature type="domain" description="Secretion system C-terminal sorting" evidence="1">
    <location>
        <begin position="614"/>
        <end position="682"/>
    </location>
</feature>
<name>A0ABX7I913_9BACT</name>
<dbReference type="EMBL" id="CP056775">
    <property type="protein sequence ID" value="QRR01461.1"/>
    <property type="molecule type" value="Genomic_DNA"/>
</dbReference>
<dbReference type="NCBIfam" id="TIGR04183">
    <property type="entry name" value="Por_Secre_tail"/>
    <property type="match status" value="1"/>
</dbReference>
<feature type="domain" description="Bacterial Ig-like" evidence="2">
    <location>
        <begin position="407"/>
        <end position="497"/>
    </location>
</feature>
<dbReference type="InterPro" id="IPR044048">
    <property type="entry name" value="Big_12"/>
</dbReference>
<evidence type="ECO:0000259" key="2">
    <source>
        <dbReference type="Pfam" id="PF19078"/>
    </source>
</evidence>
<organism evidence="3 4">
    <name type="scientific">Dyadobacter sandarakinus</name>
    <dbReference type="NCBI Taxonomy" id="2747268"/>
    <lineage>
        <taxon>Bacteria</taxon>
        <taxon>Pseudomonadati</taxon>
        <taxon>Bacteroidota</taxon>
        <taxon>Cytophagia</taxon>
        <taxon>Cytophagales</taxon>
        <taxon>Spirosomataceae</taxon>
        <taxon>Dyadobacter</taxon>
    </lineage>
</organism>